<dbReference type="AlphaFoldDB" id="A0A4C1WBP8"/>
<evidence type="ECO:0000313" key="2">
    <source>
        <dbReference type="Proteomes" id="UP000299102"/>
    </source>
</evidence>
<reference evidence="1 2" key="1">
    <citation type="journal article" date="2019" name="Commun. Biol.">
        <title>The bagworm genome reveals a unique fibroin gene that provides high tensile strength.</title>
        <authorList>
            <person name="Kono N."/>
            <person name="Nakamura H."/>
            <person name="Ohtoshi R."/>
            <person name="Tomita M."/>
            <person name="Numata K."/>
            <person name="Arakawa K."/>
        </authorList>
    </citation>
    <scope>NUCLEOTIDE SEQUENCE [LARGE SCALE GENOMIC DNA]</scope>
</reference>
<protein>
    <submittedName>
        <fullName evidence="1">Uncharacterized protein</fullName>
    </submittedName>
</protein>
<comment type="caution">
    <text evidence="1">The sequence shown here is derived from an EMBL/GenBank/DDBJ whole genome shotgun (WGS) entry which is preliminary data.</text>
</comment>
<proteinExistence type="predicted"/>
<dbReference type="EMBL" id="BGZK01000504">
    <property type="protein sequence ID" value="GBP47565.1"/>
    <property type="molecule type" value="Genomic_DNA"/>
</dbReference>
<evidence type="ECO:0000313" key="1">
    <source>
        <dbReference type="EMBL" id="GBP47565.1"/>
    </source>
</evidence>
<accession>A0A4C1WBP8</accession>
<keyword evidence="2" id="KW-1185">Reference proteome</keyword>
<gene>
    <name evidence="1" type="ORF">EVAR_40121_1</name>
</gene>
<dbReference type="Proteomes" id="UP000299102">
    <property type="component" value="Unassembled WGS sequence"/>
</dbReference>
<name>A0A4C1WBP8_EUMVA</name>
<sequence>MVKGRQDLQSIWVCHKQCRTGHIVEVAFASQAPGYGGPYHTYPQAHDLHLFTSNCYSLWYTYIPTCILTGHMRAARLDPCELRTVVPYTYTLSERSAELHGRRSGSTTVCHPTAFHKAVTAFFQLTALPICHFFRRTFSVGFNHALPAHTDA</sequence>
<organism evidence="1 2">
    <name type="scientific">Eumeta variegata</name>
    <name type="common">Bagworm moth</name>
    <name type="synonym">Eumeta japonica</name>
    <dbReference type="NCBI Taxonomy" id="151549"/>
    <lineage>
        <taxon>Eukaryota</taxon>
        <taxon>Metazoa</taxon>
        <taxon>Ecdysozoa</taxon>
        <taxon>Arthropoda</taxon>
        <taxon>Hexapoda</taxon>
        <taxon>Insecta</taxon>
        <taxon>Pterygota</taxon>
        <taxon>Neoptera</taxon>
        <taxon>Endopterygota</taxon>
        <taxon>Lepidoptera</taxon>
        <taxon>Glossata</taxon>
        <taxon>Ditrysia</taxon>
        <taxon>Tineoidea</taxon>
        <taxon>Psychidae</taxon>
        <taxon>Oiketicinae</taxon>
        <taxon>Eumeta</taxon>
    </lineage>
</organism>